<evidence type="ECO:0000256" key="8">
    <source>
        <dbReference type="ARBA" id="ARBA00022741"/>
    </source>
</evidence>
<sequence>MTIPKRNILLKIPSVLYGVGVALRNFAFDNGWLLSEKPPIPTICVGNIAVGGTGKTPHIEFLIRQLSPLYRIAVLSRGYGRKSNTPMEVLPEHTVDLAGDEPLQIKQKFPNVYVYVDGCRLRAMAHFEAMPKELRPTLILMDDGFQHRYVKPTYTILLTSFQRPFTQDDLLPYGNLREPQEAKYRADAVIITRTPSSIKPIQMKLLEGEMELQAHQSLYFSSMRMMPPRRILTDEQIGSSSQTIPPPNRGSEVILVAGIANPNIFFLRQKGEGYVEKMRFAFPDHHNFQKKEVESIIEQLRKHSNAYLLTTEKDSVRLYPHLLSVASEIQARCYCVPMEIAMASDAQAKLLTEIRNVLALENKREKKHEK</sequence>
<keyword evidence="11 13" id="KW-0443">Lipid metabolism</keyword>
<keyword evidence="15" id="KW-1185">Reference proteome</keyword>
<dbReference type="HAMAP" id="MF_00409">
    <property type="entry name" value="LpxK"/>
    <property type="match status" value="1"/>
</dbReference>
<keyword evidence="10 13" id="KW-0067">ATP-binding</keyword>
<evidence type="ECO:0000256" key="11">
    <source>
        <dbReference type="ARBA" id="ARBA00023098"/>
    </source>
</evidence>
<evidence type="ECO:0000256" key="5">
    <source>
        <dbReference type="ARBA" id="ARBA00022516"/>
    </source>
</evidence>
<accession>A0ABR4XL96</accession>
<evidence type="ECO:0000256" key="4">
    <source>
        <dbReference type="ARBA" id="ARBA00016436"/>
    </source>
</evidence>
<comment type="catalytic activity">
    <reaction evidence="13">
        <text>a lipid A disaccharide + ATP = a lipid IVA + ADP + H(+)</text>
        <dbReference type="Rhea" id="RHEA:67840"/>
        <dbReference type="ChEBI" id="CHEBI:15378"/>
        <dbReference type="ChEBI" id="CHEBI:30616"/>
        <dbReference type="ChEBI" id="CHEBI:176343"/>
        <dbReference type="ChEBI" id="CHEBI:176425"/>
        <dbReference type="ChEBI" id="CHEBI:456216"/>
        <dbReference type="EC" id="2.7.1.130"/>
    </reaction>
</comment>
<organism evidence="14 15">
    <name type="scientific">Porphyromonas canoris</name>
    <dbReference type="NCBI Taxonomy" id="36875"/>
    <lineage>
        <taxon>Bacteria</taxon>
        <taxon>Pseudomonadati</taxon>
        <taxon>Bacteroidota</taxon>
        <taxon>Bacteroidia</taxon>
        <taxon>Bacteroidales</taxon>
        <taxon>Porphyromonadaceae</taxon>
        <taxon>Porphyromonas</taxon>
    </lineage>
</organism>
<evidence type="ECO:0000256" key="9">
    <source>
        <dbReference type="ARBA" id="ARBA00022777"/>
    </source>
</evidence>
<dbReference type="PANTHER" id="PTHR42724">
    <property type="entry name" value="TETRAACYLDISACCHARIDE 4'-KINASE"/>
    <property type="match status" value="1"/>
</dbReference>
<dbReference type="NCBIfam" id="TIGR00682">
    <property type="entry name" value="lpxK"/>
    <property type="match status" value="1"/>
</dbReference>
<dbReference type="SUPFAM" id="SSF52540">
    <property type="entry name" value="P-loop containing nucleoside triphosphate hydrolases"/>
    <property type="match status" value="1"/>
</dbReference>
<dbReference type="InterPro" id="IPR027417">
    <property type="entry name" value="P-loop_NTPase"/>
</dbReference>
<dbReference type="EMBL" id="JQZV01000013">
    <property type="protein sequence ID" value="KGN91760.1"/>
    <property type="molecule type" value="Genomic_DNA"/>
</dbReference>
<feature type="binding site" evidence="13">
    <location>
        <begin position="49"/>
        <end position="56"/>
    </location>
    <ligand>
        <name>ATP</name>
        <dbReference type="ChEBI" id="CHEBI:30616"/>
    </ligand>
</feature>
<keyword evidence="6 13" id="KW-0441">Lipid A biosynthesis</keyword>
<dbReference type="RefSeq" id="WP_036791198.1">
    <property type="nucleotide sequence ID" value="NZ_JQZV01000013.1"/>
</dbReference>
<proteinExistence type="inferred from homology"/>
<keyword evidence="8 13" id="KW-0547">Nucleotide-binding</keyword>
<evidence type="ECO:0000256" key="12">
    <source>
        <dbReference type="ARBA" id="ARBA00029757"/>
    </source>
</evidence>
<dbReference type="Pfam" id="PF02606">
    <property type="entry name" value="LpxK"/>
    <property type="match status" value="1"/>
</dbReference>
<evidence type="ECO:0000256" key="2">
    <source>
        <dbReference type="ARBA" id="ARBA00004870"/>
    </source>
</evidence>
<evidence type="ECO:0000313" key="15">
    <source>
        <dbReference type="Proteomes" id="UP000030101"/>
    </source>
</evidence>
<keyword evidence="9 13" id="KW-0418">Kinase</keyword>
<evidence type="ECO:0000256" key="7">
    <source>
        <dbReference type="ARBA" id="ARBA00022679"/>
    </source>
</evidence>
<keyword evidence="5 13" id="KW-0444">Lipid biosynthesis</keyword>
<comment type="similarity">
    <text evidence="13">Belongs to the LpxK family.</text>
</comment>
<evidence type="ECO:0000256" key="10">
    <source>
        <dbReference type="ARBA" id="ARBA00022840"/>
    </source>
</evidence>
<dbReference type="PANTHER" id="PTHR42724:SF1">
    <property type="entry name" value="TETRAACYLDISACCHARIDE 4'-KINASE, MITOCHONDRIAL-RELATED"/>
    <property type="match status" value="1"/>
</dbReference>
<comment type="caution">
    <text evidence="14">The sequence shown here is derived from an EMBL/GenBank/DDBJ whole genome shotgun (WGS) entry which is preliminary data.</text>
</comment>
<keyword evidence="7 13" id="KW-0808">Transferase</keyword>
<name>A0ABR4XL96_9PORP</name>
<protein>
    <recommendedName>
        <fullName evidence="4 13">Tetraacyldisaccharide 4'-kinase</fullName>
        <ecNumber evidence="3 13">2.7.1.130</ecNumber>
    </recommendedName>
    <alternativeName>
        <fullName evidence="12 13">Lipid A 4'-kinase</fullName>
    </alternativeName>
</protein>
<dbReference type="EC" id="2.7.1.130" evidence="3 13"/>
<comment type="pathway">
    <text evidence="2 13">Glycolipid biosynthesis; lipid IV(A) biosynthesis; lipid IV(A) from (3R)-3-hydroxytetradecanoyl-[acyl-carrier-protein] and UDP-N-acetyl-alpha-D-glucosamine: step 6/6.</text>
</comment>
<comment type="function">
    <text evidence="1 13">Transfers the gamma-phosphate of ATP to the 4'-position of a tetraacyldisaccharide 1-phosphate intermediate (termed DS-1-P) to form tetraacyldisaccharide 1,4'-bis-phosphate (lipid IVA).</text>
</comment>
<evidence type="ECO:0000313" key="14">
    <source>
        <dbReference type="EMBL" id="KGN91760.1"/>
    </source>
</evidence>
<evidence type="ECO:0000256" key="1">
    <source>
        <dbReference type="ARBA" id="ARBA00002274"/>
    </source>
</evidence>
<reference evidence="14 15" key="1">
    <citation type="submission" date="2014-08" db="EMBL/GenBank/DDBJ databases">
        <title>Porphyromonas canoris strain:OH2762 Genome sequencing.</title>
        <authorList>
            <person name="Wallis C."/>
            <person name="Deusch O."/>
            <person name="O'Flynn C."/>
            <person name="Davis I."/>
            <person name="Jospin G."/>
            <person name="Darling A.E."/>
            <person name="Coil D.A."/>
            <person name="Alexiev A."/>
            <person name="Horsfall A."/>
            <person name="Kirkwood N."/>
            <person name="Harris S."/>
            <person name="Eisen J.A."/>
        </authorList>
    </citation>
    <scope>NUCLEOTIDE SEQUENCE [LARGE SCALE GENOMIC DNA]</scope>
    <source>
        <strain evidence="15">COT-108 OH2762</strain>
    </source>
</reference>
<evidence type="ECO:0000256" key="13">
    <source>
        <dbReference type="HAMAP-Rule" id="MF_00409"/>
    </source>
</evidence>
<gene>
    <name evidence="13" type="primary">lpxK</name>
    <name evidence="14" type="ORF">HQ43_06605</name>
</gene>
<dbReference type="InterPro" id="IPR003758">
    <property type="entry name" value="LpxK"/>
</dbReference>
<evidence type="ECO:0000256" key="3">
    <source>
        <dbReference type="ARBA" id="ARBA00012071"/>
    </source>
</evidence>
<dbReference type="Proteomes" id="UP000030101">
    <property type="component" value="Unassembled WGS sequence"/>
</dbReference>
<evidence type="ECO:0000256" key="6">
    <source>
        <dbReference type="ARBA" id="ARBA00022556"/>
    </source>
</evidence>